<feature type="binding site" evidence="5">
    <location>
        <position position="167"/>
    </location>
    <ligand>
        <name>Fe cation</name>
        <dbReference type="ChEBI" id="CHEBI:24875"/>
        <note>catalytic</note>
    </ligand>
</feature>
<evidence type="ECO:0000256" key="1">
    <source>
        <dbReference type="ARBA" id="ARBA00006787"/>
    </source>
</evidence>
<sequence length="496" mass="55581">MSLKFPETPEFTGLYKPSRVETQVFDLEIEGEVPPQIKGTFFQVSPDSYYPPMQGKDIFFNGDGLVSAFKFENGHVSLRRRYVQTDRLKAQWKERRSLNGIYRNIYTNDPLAAENNTTANTTVLFHAGVLLAMKEDALPYALNPNTLETLGVWDFNGQITSATFTAHPKIDPDNGDLLCFAYEAKGDGTSDIAYFEIDASGKLKKEIWFKGPYAAMIHDFAVTAHHVVFPLIPLTADVDRMKAGGQHFEWQPDLPQLFGVLPRDGSSEDVLWFHGPKDGFQGHTLNAYEEDGLLRVDMPVTNGNVFYFFPQADGSVPLPETLSSQLMRWTFNLNGPGESEAGQQTLQPQPLTSFPCEFPRCDERFTGKPYEHGFVLAFDPALPFDETLGERPFQFFNQLAHVNVRTGETETWYPGNAQCFQEPIFVPRSPDAPEGDGYVIALLNHLHGNDTELVVLDSLKMATGPVARIKVPFRLRMSLHGNWTPAEALKGTQSGR</sequence>
<gene>
    <name evidence="6" type="ORF">CWC46_18005</name>
    <name evidence="7" type="ORF">Ser39006_018005</name>
</gene>
<dbReference type="GO" id="GO:0010436">
    <property type="term" value="F:carotenoid dioxygenase activity"/>
    <property type="evidence" value="ECO:0007669"/>
    <property type="project" value="TreeGrafter"/>
</dbReference>
<evidence type="ECO:0000313" key="6">
    <source>
        <dbReference type="EMBL" id="AUH01534.1"/>
    </source>
</evidence>
<reference evidence="6 9" key="3">
    <citation type="submission" date="2017-11" db="EMBL/GenBank/DDBJ databases">
        <title>Complete genome sequence of Serratia sp. ATCC 39006 LacA.</title>
        <authorList>
            <person name="Hampton H.G."/>
            <person name="Jackson S.A."/>
            <person name="Jauregui R."/>
            <person name="Poulter G.T.M."/>
            <person name="Salmond G.P.C."/>
            <person name="Fineran P.C."/>
        </authorList>
    </citation>
    <scope>NUCLEOTIDE SEQUENCE [LARGE SCALE GENOMIC DNA]</scope>
    <source>
        <strain evidence="6 9">ATCC 39006</strain>
    </source>
</reference>
<evidence type="ECO:0000256" key="4">
    <source>
        <dbReference type="ARBA" id="ARBA00023004"/>
    </source>
</evidence>
<keyword evidence="8" id="KW-1185">Reference proteome</keyword>
<dbReference type="OrthoDB" id="6636843at2"/>
<keyword evidence="4 5" id="KW-0408">Iron</keyword>
<accession>A0A2I5TAF0</accession>
<dbReference type="Pfam" id="PF03055">
    <property type="entry name" value="RPE65"/>
    <property type="match status" value="1"/>
</dbReference>
<keyword evidence="7" id="KW-0223">Dioxygenase</keyword>
<feature type="binding site" evidence="5">
    <location>
        <position position="480"/>
    </location>
    <ligand>
        <name>Fe cation</name>
        <dbReference type="ChEBI" id="CHEBI:24875"/>
        <note>catalytic</note>
    </ligand>
</feature>
<evidence type="ECO:0000256" key="5">
    <source>
        <dbReference type="PIRSR" id="PIRSR604294-1"/>
    </source>
</evidence>
<dbReference type="EMBL" id="CP025085">
    <property type="protein sequence ID" value="AUH01534.1"/>
    <property type="molecule type" value="Genomic_DNA"/>
</dbReference>
<dbReference type="KEGG" id="serq:CWC46_18005"/>
<evidence type="ECO:0000256" key="2">
    <source>
        <dbReference type="ARBA" id="ARBA00022723"/>
    </source>
</evidence>
<protein>
    <submittedName>
        <fullName evidence="7">Dioxygenase</fullName>
    </submittedName>
</protein>
<comment type="similarity">
    <text evidence="1">Belongs to the carotenoid oxygenase family.</text>
</comment>
<reference evidence="7" key="4">
    <citation type="submission" date="2017-11" db="EMBL/GenBank/DDBJ databases">
        <title>Complete genome sequence of Serratia sp. ATCC 39006.</title>
        <authorList>
            <person name="Hampton H.G."/>
            <person name="Jackson S.A."/>
            <person name="Jauregui R."/>
            <person name="Poulter G.T.M."/>
            <person name="Salmond G.P.C."/>
            <person name="Fineran P.C."/>
        </authorList>
    </citation>
    <scope>NUCLEOTIDE SEQUENCE</scope>
    <source>
        <strain evidence="7">ATCC 39006</strain>
    </source>
</reference>
<dbReference type="RefSeq" id="WP_021015152.1">
    <property type="nucleotide sequence ID" value="NZ_CP025084.1"/>
</dbReference>
<dbReference type="AlphaFoldDB" id="A0A2I5TAF0"/>
<dbReference type="GO" id="GO:0016121">
    <property type="term" value="P:carotene catabolic process"/>
    <property type="evidence" value="ECO:0007669"/>
    <property type="project" value="TreeGrafter"/>
</dbReference>
<dbReference type="Proteomes" id="UP000233778">
    <property type="component" value="Chromosome"/>
</dbReference>
<dbReference type="PANTHER" id="PTHR10543:SF89">
    <property type="entry name" value="CAROTENOID 9,10(9',10')-CLEAVAGE DIOXYGENASE 1"/>
    <property type="match status" value="1"/>
</dbReference>
<dbReference type="InterPro" id="IPR004294">
    <property type="entry name" value="Carotenoid_Oase"/>
</dbReference>
<evidence type="ECO:0000313" key="9">
    <source>
        <dbReference type="Proteomes" id="UP000233778"/>
    </source>
</evidence>
<dbReference type="STRING" id="104623.Ser39006_01886"/>
<dbReference type="GO" id="GO:0046872">
    <property type="term" value="F:metal ion binding"/>
    <property type="evidence" value="ECO:0007669"/>
    <property type="project" value="UniProtKB-KW"/>
</dbReference>
<feature type="binding site" evidence="5">
    <location>
        <position position="283"/>
    </location>
    <ligand>
        <name>Fe cation</name>
        <dbReference type="ChEBI" id="CHEBI:24875"/>
        <note>catalytic</note>
    </ligand>
</feature>
<proteinExistence type="inferred from homology"/>
<dbReference type="SMR" id="A0A2I5TAF0"/>
<comment type="cofactor">
    <cofactor evidence="5">
        <name>Fe(2+)</name>
        <dbReference type="ChEBI" id="CHEBI:29033"/>
    </cofactor>
    <text evidence="5">Binds 1 Fe(2+) ion per subunit.</text>
</comment>
<name>A0A2I5TAF0_SERS3</name>
<evidence type="ECO:0000256" key="3">
    <source>
        <dbReference type="ARBA" id="ARBA00023002"/>
    </source>
</evidence>
<organism evidence="7 8">
    <name type="scientific">Serratia sp. (strain ATCC 39006)</name>
    <name type="common">Prodigiosinella confusarubida</name>
    <dbReference type="NCBI Taxonomy" id="104623"/>
    <lineage>
        <taxon>Bacteria</taxon>
        <taxon>Pseudomonadati</taxon>
        <taxon>Pseudomonadota</taxon>
        <taxon>Gammaproteobacteria</taxon>
        <taxon>Enterobacterales</taxon>
        <taxon>Pectobacteriaceae</taxon>
        <taxon>Prodigiosinella</taxon>
    </lineage>
</organism>
<reference evidence="7 8" key="1">
    <citation type="journal article" date="2013" name="Genome Announc.">
        <title>Draft genome sequence of Serratia sp. strain ATCC 39006, a model bacterium for analysis of the biosynthesis and regulation of prodigiosin, a carbapenem, and gas vesicles.</title>
        <authorList>
            <person name="Fineran P.C."/>
            <person name="Iglesias Cans M.C."/>
            <person name="Ramsay J.P."/>
            <person name="Wilf N.M."/>
            <person name="Cossyleon D."/>
            <person name="McNeil M.B."/>
            <person name="Williamson N.R."/>
            <person name="Monson R.E."/>
            <person name="Becher S.A."/>
            <person name="Stanton J.A."/>
            <person name="Brugger K."/>
            <person name="Brown S.D."/>
            <person name="Salmond G.P."/>
        </authorList>
    </citation>
    <scope>NUCLEOTIDE SEQUENCE [LARGE SCALE GENOMIC DNA]</scope>
    <source>
        <strain evidence="7">ATCC 39006</strain>
        <strain evidence="8">ATCC 39006 / SC 11482</strain>
    </source>
</reference>
<reference evidence="7" key="2">
    <citation type="submission" date="2013-09" db="EMBL/GenBank/DDBJ databases">
        <authorList>
            <person name="Wang G."/>
            <person name="Yang Y."/>
            <person name="Su Y."/>
        </authorList>
    </citation>
    <scope>NUCLEOTIDE SEQUENCE</scope>
    <source>
        <strain evidence="7">ATCC 39006</strain>
    </source>
</reference>
<feature type="binding site" evidence="5">
    <location>
        <position position="218"/>
    </location>
    <ligand>
        <name>Fe cation</name>
        <dbReference type="ChEBI" id="CHEBI:24875"/>
        <note>catalytic</note>
    </ligand>
</feature>
<evidence type="ECO:0000313" key="8">
    <source>
        <dbReference type="Proteomes" id="UP000017700"/>
    </source>
</evidence>
<keyword evidence="2 5" id="KW-0479">Metal-binding</keyword>
<dbReference type="Proteomes" id="UP000017700">
    <property type="component" value="Chromosome"/>
</dbReference>
<dbReference type="KEGG" id="sera:Ser39006_018005"/>
<dbReference type="PANTHER" id="PTHR10543">
    <property type="entry name" value="BETA-CAROTENE DIOXYGENASE"/>
    <property type="match status" value="1"/>
</dbReference>
<evidence type="ECO:0000313" key="7">
    <source>
        <dbReference type="EMBL" id="AUH05857.1"/>
    </source>
</evidence>
<dbReference type="EMBL" id="CP025084">
    <property type="protein sequence ID" value="AUH05857.1"/>
    <property type="molecule type" value="Genomic_DNA"/>
</dbReference>
<keyword evidence="3" id="KW-0560">Oxidoreductase</keyword>